<dbReference type="PROSITE" id="PS50404">
    <property type="entry name" value="GST_NTER"/>
    <property type="match status" value="1"/>
</dbReference>
<dbReference type="OrthoDB" id="4951845at2759"/>
<dbReference type="GO" id="GO:0006749">
    <property type="term" value="P:glutathione metabolic process"/>
    <property type="evidence" value="ECO:0007669"/>
    <property type="project" value="TreeGrafter"/>
</dbReference>
<dbReference type="GO" id="GO:0016034">
    <property type="term" value="F:maleylacetoacetate isomerase activity"/>
    <property type="evidence" value="ECO:0007669"/>
    <property type="project" value="TreeGrafter"/>
</dbReference>
<comment type="caution">
    <text evidence="2">The sequence shown here is derived from an EMBL/GenBank/DDBJ whole genome shotgun (WGS) entry which is preliminary data.</text>
</comment>
<dbReference type="InterPro" id="IPR036249">
    <property type="entry name" value="Thioredoxin-like_sf"/>
</dbReference>
<organism evidence="2 3">
    <name type="scientific">Panaeolus cyanescens</name>
    <dbReference type="NCBI Taxonomy" id="181874"/>
    <lineage>
        <taxon>Eukaryota</taxon>
        <taxon>Fungi</taxon>
        <taxon>Dikarya</taxon>
        <taxon>Basidiomycota</taxon>
        <taxon>Agaricomycotina</taxon>
        <taxon>Agaricomycetes</taxon>
        <taxon>Agaricomycetidae</taxon>
        <taxon>Agaricales</taxon>
        <taxon>Agaricineae</taxon>
        <taxon>Galeropsidaceae</taxon>
        <taxon>Panaeolus</taxon>
    </lineage>
</organism>
<evidence type="ECO:0000259" key="1">
    <source>
        <dbReference type="PROSITE" id="PS50404"/>
    </source>
</evidence>
<proteinExistence type="predicted"/>
<protein>
    <recommendedName>
        <fullName evidence="1">GST N-terminal domain-containing protein</fullName>
    </recommendedName>
</protein>
<dbReference type="EMBL" id="NHTK01001031">
    <property type="protein sequence ID" value="PPR03711.1"/>
    <property type="molecule type" value="Genomic_DNA"/>
</dbReference>
<dbReference type="GO" id="GO:0006559">
    <property type="term" value="P:L-phenylalanine catabolic process"/>
    <property type="evidence" value="ECO:0007669"/>
    <property type="project" value="TreeGrafter"/>
</dbReference>
<sequence length="248" mass="28093">MIIFYDIPTKWSGVAWSPNTWKTRYALNYKGIPYKTEWVEFPDIEKHCISLSIPTKDKKADGSPYYSLPAIWDTDTGVKLSDSLEILKYLETTYPNKPTLFPNNTQGVLTAFEGAFKGQLDALWEFILPAVSPAMNPRSEEYFTRTRTASFGKPLADVVPTGAERKAKWAKYKADLDVVNEWYKATDNAGPWLLGDALSSGDLIVGGFTIWLKVLWGEDSEEWKDISSWNNGRWARIVGLLGQYSEVK</sequence>
<dbReference type="Gene3D" id="3.40.30.10">
    <property type="entry name" value="Glutaredoxin"/>
    <property type="match status" value="1"/>
</dbReference>
<keyword evidence="3" id="KW-1185">Reference proteome</keyword>
<dbReference type="PANTHER" id="PTHR42673:SF4">
    <property type="entry name" value="MALEYLACETOACETATE ISOMERASE"/>
    <property type="match status" value="1"/>
</dbReference>
<evidence type="ECO:0000313" key="3">
    <source>
        <dbReference type="Proteomes" id="UP000284842"/>
    </source>
</evidence>
<dbReference type="SUPFAM" id="SSF47616">
    <property type="entry name" value="GST C-terminal domain-like"/>
    <property type="match status" value="1"/>
</dbReference>
<dbReference type="GO" id="GO:0004364">
    <property type="term" value="F:glutathione transferase activity"/>
    <property type="evidence" value="ECO:0007669"/>
    <property type="project" value="TreeGrafter"/>
</dbReference>
<reference evidence="2 3" key="1">
    <citation type="journal article" date="2018" name="Evol. Lett.">
        <title>Horizontal gene cluster transfer increased hallucinogenic mushroom diversity.</title>
        <authorList>
            <person name="Reynolds H.T."/>
            <person name="Vijayakumar V."/>
            <person name="Gluck-Thaler E."/>
            <person name="Korotkin H.B."/>
            <person name="Matheny P.B."/>
            <person name="Slot J.C."/>
        </authorList>
    </citation>
    <scope>NUCLEOTIDE SEQUENCE [LARGE SCALE GENOMIC DNA]</scope>
    <source>
        <strain evidence="2 3">2629</strain>
    </source>
</reference>
<evidence type="ECO:0000313" key="2">
    <source>
        <dbReference type="EMBL" id="PPR03711.1"/>
    </source>
</evidence>
<dbReference type="InParanoid" id="A0A409YKX8"/>
<dbReference type="Pfam" id="PF13409">
    <property type="entry name" value="GST_N_2"/>
    <property type="match status" value="1"/>
</dbReference>
<gene>
    <name evidence="2" type="ORF">CVT24_007404</name>
</gene>
<dbReference type="PANTHER" id="PTHR42673">
    <property type="entry name" value="MALEYLACETOACETATE ISOMERASE"/>
    <property type="match status" value="1"/>
</dbReference>
<feature type="domain" description="GST N-terminal" evidence="1">
    <location>
        <begin position="7"/>
        <end position="98"/>
    </location>
</feature>
<dbReference type="Pfam" id="PF22041">
    <property type="entry name" value="GST_C_7"/>
    <property type="match status" value="1"/>
</dbReference>
<dbReference type="InterPro" id="IPR004045">
    <property type="entry name" value="Glutathione_S-Trfase_N"/>
</dbReference>
<dbReference type="Gene3D" id="1.20.1050.10">
    <property type="match status" value="1"/>
</dbReference>
<dbReference type="InterPro" id="IPR036282">
    <property type="entry name" value="Glutathione-S-Trfase_C_sf"/>
</dbReference>
<dbReference type="STRING" id="181874.A0A409YKX8"/>
<dbReference type="InterPro" id="IPR054416">
    <property type="entry name" value="GST_UstS-like_C"/>
</dbReference>
<name>A0A409YKX8_9AGAR</name>
<dbReference type="Proteomes" id="UP000284842">
    <property type="component" value="Unassembled WGS sequence"/>
</dbReference>
<accession>A0A409YKX8</accession>
<dbReference type="SUPFAM" id="SSF52833">
    <property type="entry name" value="Thioredoxin-like"/>
    <property type="match status" value="1"/>
</dbReference>
<dbReference type="AlphaFoldDB" id="A0A409YKX8"/>